<gene>
    <name evidence="1" type="ORF">CDAUBV1_LOCUS15760</name>
</gene>
<evidence type="ECO:0000313" key="1">
    <source>
        <dbReference type="EMBL" id="CAL5140443.1"/>
    </source>
</evidence>
<dbReference type="Proteomes" id="UP001497525">
    <property type="component" value="Unassembled WGS sequence"/>
</dbReference>
<dbReference type="EMBL" id="CAXLJL010000723">
    <property type="protein sequence ID" value="CAL5140443.1"/>
    <property type="molecule type" value="Genomic_DNA"/>
</dbReference>
<protein>
    <recommendedName>
        <fullName evidence="3">Glutathione S-transferase</fullName>
    </recommendedName>
</protein>
<proteinExistence type="predicted"/>
<sequence length="140" mass="15770">MAGEHVYRRSSPWEKPMSGAVEDPELLGLVKLQNIAGFWKLDEVLSEHLTIPFHRLKASQPETWSSSSNEPVTDQIWGSAIVLAYLEARMPALAHEWEHMAKKGRAWLIEQTSTFEKSIPAAKKLVDELIVQAKPVVDLV</sequence>
<reference evidence="1" key="1">
    <citation type="submission" date="2024-06" db="EMBL/GenBank/DDBJ databases">
        <authorList>
            <person name="Liu X."/>
            <person name="Lenzi L."/>
            <person name="Haldenby T S."/>
            <person name="Uol C."/>
        </authorList>
    </citation>
    <scope>NUCLEOTIDE SEQUENCE</scope>
</reference>
<dbReference type="AlphaFoldDB" id="A0AAV2TWU8"/>
<name>A0AAV2TWU8_CALDB</name>
<evidence type="ECO:0000313" key="2">
    <source>
        <dbReference type="Proteomes" id="UP001497525"/>
    </source>
</evidence>
<comment type="caution">
    <text evidence="1">The sequence shown here is derived from an EMBL/GenBank/DDBJ whole genome shotgun (WGS) entry which is preliminary data.</text>
</comment>
<organism evidence="1 2">
    <name type="scientific">Calicophoron daubneyi</name>
    <name type="common">Rumen fluke</name>
    <name type="synonym">Paramphistomum daubneyi</name>
    <dbReference type="NCBI Taxonomy" id="300641"/>
    <lineage>
        <taxon>Eukaryota</taxon>
        <taxon>Metazoa</taxon>
        <taxon>Spiralia</taxon>
        <taxon>Lophotrochozoa</taxon>
        <taxon>Platyhelminthes</taxon>
        <taxon>Trematoda</taxon>
        <taxon>Digenea</taxon>
        <taxon>Plagiorchiida</taxon>
        <taxon>Pronocephalata</taxon>
        <taxon>Paramphistomoidea</taxon>
        <taxon>Paramphistomidae</taxon>
        <taxon>Calicophoron</taxon>
    </lineage>
</organism>
<evidence type="ECO:0008006" key="3">
    <source>
        <dbReference type="Google" id="ProtNLM"/>
    </source>
</evidence>
<accession>A0AAV2TWU8</accession>